<dbReference type="Proteomes" id="UP001221757">
    <property type="component" value="Unassembled WGS sequence"/>
</dbReference>
<reference evidence="3" key="1">
    <citation type="submission" date="2023-03" db="EMBL/GenBank/DDBJ databases">
        <title>Massive genome expansion in bonnet fungi (Mycena s.s.) driven by repeated elements and novel gene families across ecological guilds.</title>
        <authorList>
            <consortium name="Lawrence Berkeley National Laboratory"/>
            <person name="Harder C.B."/>
            <person name="Miyauchi S."/>
            <person name="Viragh M."/>
            <person name="Kuo A."/>
            <person name="Thoen E."/>
            <person name="Andreopoulos B."/>
            <person name="Lu D."/>
            <person name="Skrede I."/>
            <person name="Drula E."/>
            <person name="Henrissat B."/>
            <person name="Morin E."/>
            <person name="Kohler A."/>
            <person name="Barry K."/>
            <person name="LaButti K."/>
            <person name="Morin E."/>
            <person name="Salamov A."/>
            <person name="Lipzen A."/>
            <person name="Mereny Z."/>
            <person name="Hegedus B."/>
            <person name="Baldrian P."/>
            <person name="Stursova M."/>
            <person name="Weitz H."/>
            <person name="Taylor A."/>
            <person name="Grigoriev I.V."/>
            <person name="Nagy L.G."/>
            <person name="Martin F."/>
            <person name="Kauserud H."/>
        </authorList>
    </citation>
    <scope>NUCLEOTIDE SEQUENCE</scope>
    <source>
        <strain evidence="3">CBHHK067</strain>
    </source>
</reference>
<dbReference type="GO" id="GO:0005737">
    <property type="term" value="C:cytoplasm"/>
    <property type="evidence" value="ECO:0007669"/>
    <property type="project" value="TreeGrafter"/>
</dbReference>
<protein>
    <submittedName>
        <fullName evidence="3">Peptidase family M1-domain-containing protein</fullName>
    </submittedName>
</protein>
<comment type="caution">
    <text evidence="3">The sequence shown here is derived from an EMBL/GenBank/DDBJ whole genome shotgun (WGS) entry which is preliminary data.</text>
</comment>
<feature type="domain" description="Peptidase M1 membrane alanine aminopeptidase" evidence="1">
    <location>
        <begin position="144"/>
        <end position="234"/>
    </location>
</feature>
<evidence type="ECO:0000313" key="4">
    <source>
        <dbReference type="Proteomes" id="UP001221757"/>
    </source>
</evidence>
<evidence type="ECO:0000259" key="2">
    <source>
        <dbReference type="Pfam" id="PF17900"/>
    </source>
</evidence>
<dbReference type="GO" id="GO:0005615">
    <property type="term" value="C:extracellular space"/>
    <property type="evidence" value="ECO:0007669"/>
    <property type="project" value="TreeGrafter"/>
</dbReference>
<dbReference type="GO" id="GO:0070006">
    <property type="term" value="F:metalloaminopeptidase activity"/>
    <property type="evidence" value="ECO:0007669"/>
    <property type="project" value="TreeGrafter"/>
</dbReference>
<keyword evidence="4" id="KW-1185">Reference proteome</keyword>
<dbReference type="InterPro" id="IPR027268">
    <property type="entry name" value="Peptidase_M4/M1_CTD_sf"/>
</dbReference>
<dbReference type="InterPro" id="IPR014782">
    <property type="entry name" value="Peptidase_M1_dom"/>
</dbReference>
<proteinExistence type="predicted"/>
<dbReference type="PANTHER" id="PTHR11533:SF174">
    <property type="entry name" value="PUROMYCIN-SENSITIVE AMINOPEPTIDASE-RELATED"/>
    <property type="match status" value="1"/>
</dbReference>
<dbReference type="GO" id="GO:0006508">
    <property type="term" value="P:proteolysis"/>
    <property type="evidence" value="ECO:0007669"/>
    <property type="project" value="TreeGrafter"/>
</dbReference>
<evidence type="ECO:0000313" key="3">
    <source>
        <dbReference type="EMBL" id="KAJ7622862.1"/>
    </source>
</evidence>
<name>A0AAD7FGJ2_MYCRO</name>
<accession>A0AAD7FGJ2</accession>
<dbReference type="InterPro" id="IPR045357">
    <property type="entry name" value="Aminopeptidase_N-like_N"/>
</dbReference>
<dbReference type="PANTHER" id="PTHR11533">
    <property type="entry name" value="PROTEASE M1 ZINC METALLOPROTEASE"/>
    <property type="match status" value="1"/>
</dbReference>
<dbReference type="GO" id="GO:0043171">
    <property type="term" value="P:peptide catabolic process"/>
    <property type="evidence" value="ECO:0007669"/>
    <property type="project" value="TreeGrafter"/>
</dbReference>
<dbReference type="InterPro" id="IPR050344">
    <property type="entry name" value="Peptidase_M1_aminopeptidases"/>
</dbReference>
<dbReference type="Gene3D" id="1.10.390.10">
    <property type="entry name" value="Neutral Protease Domain 2"/>
    <property type="match status" value="1"/>
</dbReference>
<gene>
    <name evidence="3" type="ORF">B0H17DRAFT_1151562</name>
</gene>
<dbReference type="InterPro" id="IPR042097">
    <property type="entry name" value="Aminopeptidase_N-like_N_sf"/>
</dbReference>
<evidence type="ECO:0000259" key="1">
    <source>
        <dbReference type="Pfam" id="PF01433"/>
    </source>
</evidence>
<organism evidence="3 4">
    <name type="scientific">Mycena rosella</name>
    <name type="common">Pink bonnet</name>
    <name type="synonym">Agaricus rosellus</name>
    <dbReference type="NCBI Taxonomy" id="1033263"/>
    <lineage>
        <taxon>Eukaryota</taxon>
        <taxon>Fungi</taxon>
        <taxon>Dikarya</taxon>
        <taxon>Basidiomycota</taxon>
        <taxon>Agaricomycotina</taxon>
        <taxon>Agaricomycetes</taxon>
        <taxon>Agaricomycetidae</taxon>
        <taxon>Agaricales</taxon>
        <taxon>Marasmiineae</taxon>
        <taxon>Mycenaceae</taxon>
        <taxon>Mycena</taxon>
    </lineage>
</organism>
<dbReference type="GO" id="GO:0042277">
    <property type="term" value="F:peptide binding"/>
    <property type="evidence" value="ECO:0007669"/>
    <property type="project" value="TreeGrafter"/>
</dbReference>
<dbReference type="Gene3D" id="2.60.40.1730">
    <property type="entry name" value="tricorn interacting facor f3 domain"/>
    <property type="match status" value="1"/>
</dbReference>
<dbReference type="Pfam" id="PF17900">
    <property type="entry name" value="Peptidase_M1_N"/>
    <property type="match status" value="1"/>
</dbReference>
<dbReference type="GO" id="GO:0016020">
    <property type="term" value="C:membrane"/>
    <property type="evidence" value="ECO:0007669"/>
    <property type="project" value="TreeGrafter"/>
</dbReference>
<dbReference type="SUPFAM" id="SSF63737">
    <property type="entry name" value="Leukotriene A4 hydrolase N-terminal domain"/>
    <property type="match status" value="1"/>
</dbReference>
<dbReference type="AlphaFoldDB" id="A0AAD7FGJ2"/>
<dbReference type="SUPFAM" id="SSF55486">
    <property type="entry name" value="Metalloproteases ('zincins'), catalytic domain"/>
    <property type="match status" value="1"/>
</dbReference>
<feature type="domain" description="Aminopeptidase N-like N-terminal" evidence="2">
    <location>
        <begin position="23"/>
        <end position="130"/>
    </location>
</feature>
<sequence length="325" mass="37135">MDTFTVVLNLFELEIGTTLFVFGDEMLTLTSQEIRTETQRVAFTFAKTFLRGAAAILRITFRGSLQSFPEYYKSEWINQGKAEHYSATFLELTYARRVLPCWDEPALKAMFAVSPISRVETVNLSNMPSFLRVATPNLIAQAEFSVNLVTHVLPLLEQMFDLEYPLPKMDILNTTGALGALENWGLVVGEPNVFWFNPAKDSTATQKHMVDITSHELAHQWFGNIVTMEWWDNLVCHAPGRYHLRFFSLCLRVRDDTEMYIYSTDKLYPEWNTAAAVVNGTFKIALNVDARLSSHPVQLECPDANHVNEVPLERFPSFFEVNIEC</sequence>
<dbReference type="GO" id="GO:0008270">
    <property type="term" value="F:zinc ion binding"/>
    <property type="evidence" value="ECO:0007669"/>
    <property type="project" value="InterPro"/>
</dbReference>
<dbReference type="Pfam" id="PF01433">
    <property type="entry name" value="Peptidase_M1"/>
    <property type="match status" value="1"/>
</dbReference>
<dbReference type="EMBL" id="JARKIE010000643">
    <property type="protein sequence ID" value="KAJ7622862.1"/>
    <property type="molecule type" value="Genomic_DNA"/>
</dbReference>